<accession>A0A2M9H8L6</accession>
<gene>
    <name evidence="1" type="ORF">CS006_08050</name>
</gene>
<sequence>GITLGTPVPLFNIMQPMKAVWDSLSQTNINVTRLENRASQHDSQIGALTNQIKAGTYIGQCDKEGFCLIANPFNSTDVDVFYQLMPNRMTDALGKRCLPLHWDTTASRFRCRLRNEINNDWIAGEQPVQVHWVAIRRTL</sequence>
<organism evidence="1 2">
    <name type="scientific">Bifidobacterium primatium</name>
    <dbReference type="NCBI Taxonomy" id="2045438"/>
    <lineage>
        <taxon>Bacteria</taxon>
        <taxon>Bacillati</taxon>
        <taxon>Actinomycetota</taxon>
        <taxon>Actinomycetes</taxon>
        <taxon>Bifidobacteriales</taxon>
        <taxon>Bifidobacteriaceae</taxon>
        <taxon>Bifidobacterium</taxon>
    </lineage>
</organism>
<dbReference type="AlphaFoldDB" id="A0A2M9H8L6"/>
<name>A0A2M9H8L6_9BIFI</name>
<feature type="non-terminal residue" evidence="1">
    <location>
        <position position="1"/>
    </location>
</feature>
<dbReference type="RefSeq" id="WP_207760023.1">
    <property type="nucleotide sequence ID" value="NZ_PEBI01000003.1"/>
</dbReference>
<comment type="caution">
    <text evidence="1">The sequence shown here is derived from an EMBL/GenBank/DDBJ whole genome shotgun (WGS) entry which is preliminary data.</text>
</comment>
<protein>
    <submittedName>
        <fullName evidence="1">Uncharacterized protein</fullName>
    </submittedName>
</protein>
<evidence type="ECO:0000313" key="1">
    <source>
        <dbReference type="EMBL" id="PJM73160.1"/>
    </source>
</evidence>
<keyword evidence="2" id="KW-1185">Reference proteome</keyword>
<evidence type="ECO:0000313" key="2">
    <source>
        <dbReference type="Proteomes" id="UP000229095"/>
    </source>
</evidence>
<dbReference type="Proteomes" id="UP000229095">
    <property type="component" value="Unassembled WGS sequence"/>
</dbReference>
<dbReference type="EMBL" id="PEBI01000003">
    <property type="protein sequence ID" value="PJM73160.1"/>
    <property type="molecule type" value="Genomic_DNA"/>
</dbReference>
<reference evidence="1 2" key="1">
    <citation type="submission" date="2017-10" db="EMBL/GenBank/DDBJ databases">
        <title>Draft genome sequences of strains TRE 1, TRE 9, TRE H and TRI 7, isolated from tamarins, belonging to four potential novel Bifidobacterium species.</title>
        <authorList>
            <person name="Mattarelli P."/>
            <person name="Modesto M."/>
            <person name="Puglisi E."/>
            <person name="Morelli L."/>
            <person name="Spezio C."/>
            <person name="Bonetti A."/>
            <person name="Sandri C."/>
        </authorList>
    </citation>
    <scope>NUCLEOTIDE SEQUENCE [LARGE SCALE GENOMIC DNA]</scope>
    <source>
        <strain evidence="2">TRE1</strain>
    </source>
</reference>
<proteinExistence type="predicted"/>